<evidence type="ECO:0000313" key="2">
    <source>
        <dbReference type="EMBL" id="KAK6749533.1"/>
    </source>
</evidence>
<proteinExistence type="predicted"/>
<dbReference type="Proteomes" id="UP001303046">
    <property type="component" value="Unassembled WGS sequence"/>
</dbReference>
<protein>
    <submittedName>
        <fullName evidence="2">Uncharacterized protein</fullName>
    </submittedName>
</protein>
<sequence>MVRLRERERSRGVQHHPKLSSAGLEEDECRRKFSQRVSINILLPTKKRADNANSFTKCIQDAAKKKLAVSTPRKKFAFASAETRIHVQFCMCNPHYC</sequence>
<evidence type="ECO:0000256" key="1">
    <source>
        <dbReference type="SAM" id="MobiDB-lite"/>
    </source>
</evidence>
<accession>A0ABR1DGC3</accession>
<evidence type="ECO:0000313" key="3">
    <source>
        <dbReference type="Proteomes" id="UP001303046"/>
    </source>
</evidence>
<keyword evidence="3" id="KW-1185">Reference proteome</keyword>
<dbReference type="EMBL" id="JAVFWL010000004">
    <property type="protein sequence ID" value="KAK6749533.1"/>
    <property type="molecule type" value="Genomic_DNA"/>
</dbReference>
<feature type="compositionally biased region" description="Basic and acidic residues" evidence="1">
    <location>
        <begin position="1"/>
        <end position="11"/>
    </location>
</feature>
<organism evidence="2 3">
    <name type="scientific">Necator americanus</name>
    <name type="common">Human hookworm</name>
    <dbReference type="NCBI Taxonomy" id="51031"/>
    <lineage>
        <taxon>Eukaryota</taxon>
        <taxon>Metazoa</taxon>
        <taxon>Ecdysozoa</taxon>
        <taxon>Nematoda</taxon>
        <taxon>Chromadorea</taxon>
        <taxon>Rhabditida</taxon>
        <taxon>Rhabditina</taxon>
        <taxon>Rhabditomorpha</taxon>
        <taxon>Strongyloidea</taxon>
        <taxon>Ancylostomatidae</taxon>
        <taxon>Bunostominae</taxon>
        <taxon>Necator</taxon>
    </lineage>
</organism>
<name>A0ABR1DGC3_NECAM</name>
<reference evidence="2 3" key="1">
    <citation type="submission" date="2023-08" db="EMBL/GenBank/DDBJ databases">
        <title>A Necator americanus chromosomal reference genome.</title>
        <authorList>
            <person name="Ilik V."/>
            <person name="Petrzelkova K.J."/>
            <person name="Pardy F."/>
            <person name="Fuh T."/>
            <person name="Niatou-Singa F.S."/>
            <person name="Gouil Q."/>
            <person name="Baker L."/>
            <person name="Ritchie M.E."/>
            <person name="Jex A.R."/>
            <person name="Gazzola D."/>
            <person name="Li H."/>
            <person name="Toshio Fujiwara R."/>
            <person name="Zhan B."/>
            <person name="Aroian R.V."/>
            <person name="Pafco B."/>
            <person name="Schwarz E.M."/>
        </authorList>
    </citation>
    <scope>NUCLEOTIDE SEQUENCE [LARGE SCALE GENOMIC DNA]</scope>
    <source>
        <strain evidence="2 3">Aroian</strain>
        <tissue evidence="2">Whole animal</tissue>
    </source>
</reference>
<gene>
    <name evidence="2" type="primary">Necator_chrIV.g15176</name>
    <name evidence="2" type="ORF">RB195_001881</name>
</gene>
<comment type="caution">
    <text evidence="2">The sequence shown here is derived from an EMBL/GenBank/DDBJ whole genome shotgun (WGS) entry which is preliminary data.</text>
</comment>
<feature type="region of interest" description="Disordered" evidence="1">
    <location>
        <begin position="1"/>
        <end position="27"/>
    </location>
</feature>